<reference evidence="1 2" key="1">
    <citation type="journal article" date="2022" name="Hortic Res">
        <title>A haplotype resolved chromosomal level avocado genome allows analysis of novel avocado genes.</title>
        <authorList>
            <person name="Nath O."/>
            <person name="Fletcher S.J."/>
            <person name="Hayward A."/>
            <person name="Shaw L.M."/>
            <person name="Masouleh A.K."/>
            <person name="Furtado A."/>
            <person name="Henry R.J."/>
            <person name="Mitter N."/>
        </authorList>
    </citation>
    <scope>NUCLEOTIDE SEQUENCE [LARGE SCALE GENOMIC DNA]</scope>
    <source>
        <strain evidence="2">cv. Hass</strain>
    </source>
</reference>
<dbReference type="Proteomes" id="UP001234297">
    <property type="component" value="Chromosome 11"/>
</dbReference>
<proteinExistence type="predicted"/>
<dbReference type="EMBL" id="CM056819">
    <property type="protein sequence ID" value="KAJ8625630.1"/>
    <property type="molecule type" value="Genomic_DNA"/>
</dbReference>
<evidence type="ECO:0000313" key="1">
    <source>
        <dbReference type="EMBL" id="KAJ8625630.1"/>
    </source>
</evidence>
<organism evidence="1 2">
    <name type="scientific">Persea americana</name>
    <name type="common">Avocado</name>
    <dbReference type="NCBI Taxonomy" id="3435"/>
    <lineage>
        <taxon>Eukaryota</taxon>
        <taxon>Viridiplantae</taxon>
        <taxon>Streptophyta</taxon>
        <taxon>Embryophyta</taxon>
        <taxon>Tracheophyta</taxon>
        <taxon>Spermatophyta</taxon>
        <taxon>Magnoliopsida</taxon>
        <taxon>Magnoliidae</taxon>
        <taxon>Laurales</taxon>
        <taxon>Lauraceae</taxon>
        <taxon>Persea</taxon>
    </lineage>
</organism>
<name>A0ACC2KX23_PERAE</name>
<evidence type="ECO:0000313" key="2">
    <source>
        <dbReference type="Proteomes" id="UP001234297"/>
    </source>
</evidence>
<gene>
    <name evidence="1" type="ORF">MRB53_034160</name>
</gene>
<sequence>MLIQVTSMPQGEQKGLKDGVISGVGKKESGPNKVKPKLKKIRIHIQAVSSEAHVRGNVACNSPKKVALYRFSVSLLIGFPGKNPFRYVSSSSPDLSHSLSLLRFQFPKIKLFSSNANRRRVLSLEFEKSRIEIGRCCFSI</sequence>
<protein>
    <submittedName>
        <fullName evidence="1">Uncharacterized protein</fullName>
    </submittedName>
</protein>
<comment type="caution">
    <text evidence="1">The sequence shown here is derived from an EMBL/GenBank/DDBJ whole genome shotgun (WGS) entry which is preliminary data.</text>
</comment>
<accession>A0ACC2KX23</accession>
<keyword evidence="2" id="KW-1185">Reference proteome</keyword>